<proteinExistence type="predicted"/>
<evidence type="ECO:0000313" key="1">
    <source>
        <dbReference type="EMBL" id="MCW3783559.1"/>
    </source>
</evidence>
<evidence type="ECO:0000313" key="2">
    <source>
        <dbReference type="Proteomes" id="UP001207582"/>
    </source>
</evidence>
<sequence length="80" mass="8472">MPPTDDAEALTVLAVLRYCAASWVPEARIVGNIRAGDIVRSLEPIISKALAAGVDIPDLSIEDIVQSYDPDIEGPEAPEA</sequence>
<accession>A0ABT3J7A4</accession>
<organism evidence="1 2">
    <name type="scientific">Defluviimonas salinarum</name>
    <dbReference type="NCBI Taxonomy" id="2992147"/>
    <lineage>
        <taxon>Bacteria</taxon>
        <taxon>Pseudomonadati</taxon>
        <taxon>Pseudomonadota</taxon>
        <taxon>Alphaproteobacteria</taxon>
        <taxon>Rhodobacterales</taxon>
        <taxon>Paracoccaceae</taxon>
        <taxon>Albidovulum</taxon>
    </lineage>
</organism>
<dbReference type="RefSeq" id="WP_264773004.1">
    <property type="nucleotide sequence ID" value="NZ_JAPDOG010000021.1"/>
</dbReference>
<gene>
    <name evidence="1" type="ORF">OM960_18630</name>
</gene>
<reference evidence="1 2" key="1">
    <citation type="submission" date="2022-10" db="EMBL/GenBank/DDBJ databases">
        <title>Defluviimonas sp. CAU 1641 isolated from mud.</title>
        <authorList>
            <person name="Kim W."/>
        </authorList>
    </citation>
    <scope>NUCLEOTIDE SEQUENCE [LARGE SCALE GENOMIC DNA]</scope>
    <source>
        <strain evidence="1 2">CAU 1641</strain>
    </source>
</reference>
<protein>
    <submittedName>
        <fullName evidence="1">Uncharacterized protein</fullName>
    </submittedName>
</protein>
<keyword evidence="2" id="KW-1185">Reference proteome</keyword>
<dbReference type="EMBL" id="JAPDOG010000021">
    <property type="protein sequence ID" value="MCW3783559.1"/>
    <property type="molecule type" value="Genomic_DNA"/>
</dbReference>
<comment type="caution">
    <text evidence="1">The sequence shown here is derived from an EMBL/GenBank/DDBJ whole genome shotgun (WGS) entry which is preliminary data.</text>
</comment>
<name>A0ABT3J7A4_9RHOB</name>
<dbReference type="Proteomes" id="UP001207582">
    <property type="component" value="Unassembled WGS sequence"/>
</dbReference>